<dbReference type="EMBL" id="RZNH01000009">
    <property type="protein sequence ID" value="NOU59627.1"/>
    <property type="molecule type" value="Genomic_DNA"/>
</dbReference>
<accession>A0ABX1WU82</accession>
<protein>
    <submittedName>
        <fullName evidence="1">Uncharacterized protein</fullName>
    </submittedName>
</protein>
<proteinExistence type="predicted"/>
<reference evidence="1 2" key="1">
    <citation type="submission" date="2018-12" db="EMBL/GenBank/DDBJ databases">
        <title>Marinifilum JC070 sp. nov., a marine bacterium isolated from Yongle Blue Hole in the South China Sea.</title>
        <authorList>
            <person name="Fu T."/>
        </authorList>
    </citation>
    <scope>NUCLEOTIDE SEQUENCE [LARGE SCALE GENOMIC DNA]</scope>
    <source>
        <strain evidence="1 2">JC070</strain>
    </source>
</reference>
<comment type="caution">
    <text evidence="1">The sequence shown here is derived from an EMBL/GenBank/DDBJ whole genome shotgun (WGS) entry which is preliminary data.</text>
</comment>
<evidence type="ECO:0000313" key="2">
    <source>
        <dbReference type="Proteomes" id="UP000732105"/>
    </source>
</evidence>
<dbReference type="Proteomes" id="UP000732105">
    <property type="component" value="Unassembled WGS sequence"/>
</dbReference>
<organism evidence="1 2">
    <name type="scientific">Marinifilum caeruleilacunae</name>
    <dbReference type="NCBI Taxonomy" id="2499076"/>
    <lineage>
        <taxon>Bacteria</taxon>
        <taxon>Pseudomonadati</taxon>
        <taxon>Bacteroidota</taxon>
        <taxon>Bacteroidia</taxon>
        <taxon>Marinilabiliales</taxon>
        <taxon>Marinifilaceae</taxon>
    </lineage>
</organism>
<gene>
    <name evidence="1" type="ORF">ELS83_07330</name>
</gene>
<dbReference type="RefSeq" id="WP_171594903.1">
    <property type="nucleotide sequence ID" value="NZ_RZNH01000009.1"/>
</dbReference>
<evidence type="ECO:0000313" key="1">
    <source>
        <dbReference type="EMBL" id="NOU59627.1"/>
    </source>
</evidence>
<name>A0ABX1WU82_9BACT</name>
<keyword evidence="2" id="KW-1185">Reference proteome</keyword>
<sequence>MKTILRNTAFIILLVIFKANIVFSQNELNKELRELATETSNCKDTLNLTEIDIYSLPKIETLTLANNDLIKLNLDENYSVKKIEEANCTFICYREWKELNFLLLVYFPSQAGAGSPTLQFTTISKSGKLIDRKTVPYRYFIDPGYEPTQILKIHSENKFELETKAINRVLKNDEFVFKNKESKKEIFFIRDGKIENES</sequence>